<dbReference type="Pfam" id="PF12612">
    <property type="entry name" value="TFCD_C"/>
    <property type="match status" value="1"/>
</dbReference>
<gene>
    <name evidence="5" type="ORF">Clacol_009937</name>
</gene>
<evidence type="ECO:0000259" key="3">
    <source>
        <dbReference type="Pfam" id="PF12612"/>
    </source>
</evidence>
<feature type="domain" description="Tubulin-folding cofactor D C-terminal" evidence="3">
    <location>
        <begin position="904"/>
        <end position="1072"/>
    </location>
</feature>
<sequence length="1163" mass="130179">MEDKTVDEDDKFFASFGKAPEFFEKLDYLLKLGVDVEPSPQENEKEESLLWALSLIVGQMKPADTKNNLLLPPQLMEYREQSYLLDPFLERIVVPTVEVFRNHVMNFVTQQSSGSKPSYSLPAPLNPTDVVKSVNFFPHQVADISIALDYLESPDSPALHSAHWKMRYIVLLWLSLVCMIPFDLVKFDVDKKPHAATSLTTAKRLEALALKYLPNAGIEREAAATLLSKLFMRSDTSDLLSDFFHQIPSWLTQNPDHFKGIGLLHVFCEITKSGIPSSISPYLSDIHEVLSRISSDETLLINTVVRKYHIKLAGRLSLGVLPSRARKMAKGRKLLGASTPLEISDDIPDDLNIPEEVESTVSILLENLQDKTTSVRYTASKYLARLAERLPTSLSQQLLDSVLELFAIYPSNDNLDDLPAIAEPTWHGACLACAEIARRGLVEGDRVRDLVGWLKKALLFDIRKGAHSVGSSVRDSAAYVVWALARSQSQESLKPYALSLAQQLVCVSLYDREVHVRRAASAAFQENVGRLSLFPHGIDIILKADFFAVGSRRNSCLVVAPQIAVHVEYRVALLEHLTAITLVHWDPAMRQLGAQSLRVVCEKDMGALAPLAKERLLRLLGSIDTNRIHGALFGLSELAAAYKARGDQNEMLNIFHYLDKIPLELLQKQHNGHLIEASCFFLSNTLTNQSLVSRDGTPRWKRIIDLGLRHRLSEVQEAAASALKTVSSLIDVSDDIKRYVPIILKHEGSSYSFSPTYIKEFYHGTPQFQQSIGYALGEISYNTYNNAVFSSMNCLLDTVDSSSTSYSTNVETRRNCYTSVPKVLQILNEKIPEVFEPQILGRITTLYLKGLEDYSVDERGDVGSWIRIACIRAISQTIKIVFRICPVLEKRGPPDLWLPRNTYQQLIGGILRQGVERLDNVRREAGESFMRMLGFPQLSDNGLWALDGFDLFKDLFVTSESSDWSNAQDHFPKAVQILQIPTYHTPVLYGTILSIGSKTDGTQRPMATCLTNFASSLPVSAKKGLTLIGLTTNILDVAQSHLSANQIVIPVLQTLCVLLENGVLARLGEDEAGLTIVNWLLTIPTIFLQTIELLPQFLLHPFPKVRTDTAEHLYMVLQANDFDLDTDEIEEIILETDWLTDVQELKSKADTLITVFKTNYTSK</sequence>
<keyword evidence="6" id="KW-1185">Reference proteome</keyword>
<dbReference type="PANTHER" id="PTHR12658">
    <property type="entry name" value="BETA-TUBULIN COFACTOR D"/>
    <property type="match status" value="1"/>
</dbReference>
<evidence type="ECO:0008006" key="7">
    <source>
        <dbReference type="Google" id="ProtNLM"/>
    </source>
</evidence>
<dbReference type="PANTHER" id="PTHR12658:SF0">
    <property type="entry name" value="TUBULIN-SPECIFIC CHAPERONE D"/>
    <property type="match status" value="1"/>
</dbReference>
<feature type="repeat" description="HEAT" evidence="2">
    <location>
        <begin position="360"/>
        <end position="398"/>
    </location>
</feature>
<dbReference type="GO" id="GO:0048487">
    <property type="term" value="F:beta-tubulin binding"/>
    <property type="evidence" value="ECO:0007669"/>
    <property type="project" value="InterPro"/>
</dbReference>
<evidence type="ECO:0000256" key="2">
    <source>
        <dbReference type="PROSITE-ProRule" id="PRU00103"/>
    </source>
</evidence>
<dbReference type="GO" id="GO:0000226">
    <property type="term" value="P:microtubule cytoskeleton organization"/>
    <property type="evidence" value="ECO:0007669"/>
    <property type="project" value="TreeGrafter"/>
</dbReference>
<dbReference type="Proteomes" id="UP001050691">
    <property type="component" value="Unassembled WGS sequence"/>
</dbReference>
<dbReference type="GO" id="GO:0007021">
    <property type="term" value="P:tubulin complex assembly"/>
    <property type="evidence" value="ECO:0007669"/>
    <property type="project" value="InterPro"/>
</dbReference>
<name>A0AAV5AM21_9AGAM</name>
<keyword evidence="1" id="KW-0143">Chaperone</keyword>
<dbReference type="PROSITE" id="PS50077">
    <property type="entry name" value="HEAT_REPEAT"/>
    <property type="match status" value="1"/>
</dbReference>
<feature type="domain" description="Tubulin-folding cofactor D ARM repeats" evidence="4">
    <location>
        <begin position="341"/>
        <end position="538"/>
    </location>
</feature>
<dbReference type="SUPFAM" id="SSF48371">
    <property type="entry name" value="ARM repeat"/>
    <property type="match status" value="1"/>
</dbReference>
<dbReference type="Pfam" id="PF23579">
    <property type="entry name" value="ARM_TBCD"/>
    <property type="match status" value="1"/>
</dbReference>
<dbReference type="InterPro" id="IPR058033">
    <property type="entry name" value="ARM_TBCD_2nd"/>
</dbReference>
<accession>A0AAV5AM21</accession>
<organism evidence="5 6">
    <name type="scientific">Clathrus columnatus</name>
    <dbReference type="NCBI Taxonomy" id="1419009"/>
    <lineage>
        <taxon>Eukaryota</taxon>
        <taxon>Fungi</taxon>
        <taxon>Dikarya</taxon>
        <taxon>Basidiomycota</taxon>
        <taxon>Agaricomycotina</taxon>
        <taxon>Agaricomycetes</taxon>
        <taxon>Phallomycetidae</taxon>
        <taxon>Phallales</taxon>
        <taxon>Clathraceae</taxon>
        <taxon>Clathrus</taxon>
    </lineage>
</organism>
<dbReference type="AlphaFoldDB" id="A0AAV5AM21"/>
<reference evidence="5" key="1">
    <citation type="submission" date="2021-10" db="EMBL/GenBank/DDBJ databases">
        <title>De novo Genome Assembly of Clathrus columnatus (Basidiomycota, Fungi) Using Illumina and Nanopore Sequence Data.</title>
        <authorList>
            <person name="Ogiso-Tanaka E."/>
            <person name="Itagaki H."/>
            <person name="Hosoya T."/>
            <person name="Hosaka K."/>
        </authorList>
    </citation>
    <scope>NUCLEOTIDE SEQUENCE</scope>
    <source>
        <strain evidence="5">MO-923</strain>
    </source>
</reference>
<comment type="caution">
    <text evidence="5">The sequence shown here is derived from an EMBL/GenBank/DDBJ whole genome shotgun (WGS) entry which is preliminary data.</text>
</comment>
<evidence type="ECO:0000313" key="6">
    <source>
        <dbReference type="Proteomes" id="UP001050691"/>
    </source>
</evidence>
<evidence type="ECO:0000313" key="5">
    <source>
        <dbReference type="EMBL" id="GJJ15659.1"/>
    </source>
</evidence>
<dbReference type="InterPro" id="IPR011989">
    <property type="entry name" value="ARM-like"/>
</dbReference>
<protein>
    <recommendedName>
        <fullName evidence="7">Tubulin-specific chaperone D</fullName>
    </recommendedName>
</protein>
<dbReference type="InterPro" id="IPR021133">
    <property type="entry name" value="HEAT_type_2"/>
</dbReference>
<dbReference type="Pfam" id="PF25767">
    <property type="entry name" value="ARM_TBCD_2nd"/>
    <property type="match status" value="1"/>
</dbReference>
<dbReference type="InterPro" id="IPR022577">
    <property type="entry name" value="TBCD_C"/>
</dbReference>
<dbReference type="InterPro" id="IPR016024">
    <property type="entry name" value="ARM-type_fold"/>
</dbReference>
<dbReference type="GO" id="GO:0005096">
    <property type="term" value="F:GTPase activator activity"/>
    <property type="evidence" value="ECO:0007669"/>
    <property type="project" value="InterPro"/>
</dbReference>
<dbReference type="GO" id="GO:0007023">
    <property type="term" value="P:post-chaperonin tubulin folding pathway"/>
    <property type="evidence" value="ECO:0007669"/>
    <property type="project" value="InterPro"/>
</dbReference>
<dbReference type="Gene3D" id="1.25.10.10">
    <property type="entry name" value="Leucine-rich Repeat Variant"/>
    <property type="match status" value="1"/>
</dbReference>
<evidence type="ECO:0000259" key="4">
    <source>
        <dbReference type="Pfam" id="PF25767"/>
    </source>
</evidence>
<evidence type="ECO:0000256" key="1">
    <source>
        <dbReference type="ARBA" id="ARBA00023186"/>
    </source>
</evidence>
<dbReference type="InterPro" id="IPR033162">
    <property type="entry name" value="TBCD"/>
</dbReference>
<dbReference type="EMBL" id="BPWL01000011">
    <property type="protein sequence ID" value="GJJ15659.1"/>
    <property type="molecule type" value="Genomic_DNA"/>
</dbReference>
<proteinExistence type="predicted"/>